<dbReference type="Proteomes" id="UP001169764">
    <property type="component" value="Unassembled WGS sequence"/>
</dbReference>
<gene>
    <name evidence="1" type="ORF">Q4F19_12120</name>
</gene>
<comment type="caution">
    <text evidence="1">The sequence shown here is derived from an EMBL/GenBank/DDBJ whole genome shotgun (WGS) entry which is preliminary data.</text>
</comment>
<keyword evidence="2" id="KW-1185">Reference proteome</keyword>
<dbReference type="RefSeq" id="WP_303542918.1">
    <property type="nucleotide sequence ID" value="NZ_JAUOTP010000005.1"/>
</dbReference>
<dbReference type="EMBL" id="JAUOTP010000005">
    <property type="protein sequence ID" value="MDO6415128.1"/>
    <property type="molecule type" value="Genomic_DNA"/>
</dbReference>
<accession>A0ABT8Y9X0</accession>
<protein>
    <submittedName>
        <fullName evidence="1">Uncharacterized protein</fullName>
    </submittedName>
</protein>
<sequence length="111" mass="12427">MDRRLIIASLIRFDQPLAELEAAVATLDWDAEPVGQLTRKDIADVLRRYQAGLLKAGEIGRWASLVECREDLEFEMRHEAVVADAIFDLANPDVQGTLPDIVEDLLAALQR</sequence>
<evidence type="ECO:0000313" key="1">
    <source>
        <dbReference type="EMBL" id="MDO6415128.1"/>
    </source>
</evidence>
<organism evidence="1 2">
    <name type="scientific">Sphingomonas natans</name>
    <dbReference type="NCBI Taxonomy" id="3063330"/>
    <lineage>
        <taxon>Bacteria</taxon>
        <taxon>Pseudomonadati</taxon>
        <taxon>Pseudomonadota</taxon>
        <taxon>Alphaproteobacteria</taxon>
        <taxon>Sphingomonadales</taxon>
        <taxon>Sphingomonadaceae</taxon>
        <taxon>Sphingomonas</taxon>
    </lineage>
</organism>
<evidence type="ECO:0000313" key="2">
    <source>
        <dbReference type="Proteomes" id="UP001169764"/>
    </source>
</evidence>
<proteinExistence type="predicted"/>
<reference evidence="1" key="1">
    <citation type="submission" date="2023-07" db="EMBL/GenBank/DDBJ databases">
        <authorList>
            <person name="Kim M."/>
        </authorList>
    </citation>
    <scope>NUCLEOTIDE SEQUENCE</scope>
    <source>
        <strain evidence="1">BIUV-7</strain>
    </source>
</reference>
<name>A0ABT8Y9X0_9SPHN</name>